<keyword evidence="3" id="KW-0378">Hydrolase</keyword>
<gene>
    <name evidence="7" type="ORF">PsYK624_166680</name>
</gene>
<dbReference type="GO" id="GO:0047617">
    <property type="term" value="F:fatty acyl-CoA hydrolase activity"/>
    <property type="evidence" value="ECO:0007669"/>
    <property type="project" value="TreeGrafter"/>
</dbReference>
<dbReference type="GO" id="GO:0006637">
    <property type="term" value="P:acyl-CoA metabolic process"/>
    <property type="evidence" value="ECO:0007669"/>
    <property type="project" value="TreeGrafter"/>
</dbReference>
<dbReference type="SUPFAM" id="SSF54637">
    <property type="entry name" value="Thioesterase/thiol ester dehydrase-isomerase"/>
    <property type="match status" value="2"/>
</dbReference>
<dbReference type="CDD" id="cd03442">
    <property type="entry name" value="BFIT_BACH"/>
    <property type="match status" value="2"/>
</dbReference>
<comment type="similarity">
    <text evidence="1">Belongs to the acyl coenzyme A hydrolase family.</text>
</comment>
<dbReference type="PANTHER" id="PTHR12655:SF0">
    <property type="entry name" value="ACYL-COENZYME A THIOESTERASE 9, MITOCHONDRIAL"/>
    <property type="match status" value="1"/>
</dbReference>
<dbReference type="InterPro" id="IPR029069">
    <property type="entry name" value="HotDog_dom_sf"/>
</dbReference>
<feature type="region of interest" description="Disordered" evidence="5">
    <location>
        <begin position="1"/>
        <end position="22"/>
    </location>
</feature>
<dbReference type="Proteomes" id="UP000703269">
    <property type="component" value="Unassembled WGS sequence"/>
</dbReference>
<protein>
    <submittedName>
        <fullName evidence="7">Thioesterase/thiol ester dehydrase-isomerase</fullName>
    </submittedName>
</protein>
<keyword evidence="2" id="KW-0677">Repeat</keyword>
<comment type="caution">
    <text evidence="7">The sequence shown here is derived from an EMBL/GenBank/DDBJ whole genome shotgun (WGS) entry which is preliminary data.</text>
</comment>
<evidence type="ECO:0000256" key="2">
    <source>
        <dbReference type="ARBA" id="ARBA00022737"/>
    </source>
</evidence>
<name>A0A9P3GX18_9APHY</name>
<dbReference type="OrthoDB" id="331699at2759"/>
<evidence type="ECO:0000256" key="3">
    <source>
        <dbReference type="ARBA" id="ARBA00022801"/>
    </source>
</evidence>
<evidence type="ECO:0000256" key="5">
    <source>
        <dbReference type="SAM" id="MobiDB-lite"/>
    </source>
</evidence>
<evidence type="ECO:0000313" key="8">
    <source>
        <dbReference type="Proteomes" id="UP000703269"/>
    </source>
</evidence>
<dbReference type="AlphaFoldDB" id="A0A9P3GX18"/>
<keyword evidence="8" id="KW-1185">Reference proteome</keyword>
<dbReference type="PROSITE" id="PS51770">
    <property type="entry name" value="HOTDOG_ACOT"/>
    <property type="match status" value="2"/>
</dbReference>
<sequence>MRHSGEIRHAMRQLASHPPREPSMWQATALRAFTTSLMNQNTAAEIARSKEAGAASETHDVTAMDRLLRAVRQRVRPERHTSFTMRAGVSWSESLRRSREGTPEPSPGAGGPAAHEAVPRTMADSYSEERLRFAREPGLLEAYTNTGGGVRTGMLMEHLDSLAGAIAYKHMLGPVLRLADEAALPFYLVTASVDRLDVLADIAPVRDIRLSGQVIHVGRTSIEVAVRMEGINEDGSEETVMLGRFCMVCRDSKTHKSFQVNPLVLETPEDQELFRIGEAHKNRRTTAASQSLAKVPPSSVEAEALHALHLQAQDGASELYAASDERVPMAATRLEKTMTMYPQERNIHQKIFGGYLMRLAYELGYSNATLFARSPLRFLSLDSISFARPVPIGSVLRLKSYIVHTTATKEFPVLIHVTVKASAVDIETGKEETTNDFRFTWCREDGAALPRTVVPVSYQEAMMWIEGKRALDLGTEIRGLRTVKHLLQPEDQ</sequence>
<dbReference type="PANTHER" id="PTHR12655">
    <property type="entry name" value="ACYL-COA THIOESTERASE"/>
    <property type="match status" value="1"/>
</dbReference>
<dbReference type="InterPro" id="IPR033120">
    <property type="entry name" value="HOTDOG_ACOT"/>
</dbReference>
<evidence type="ECO:0000256" key="1">
    <source>
        <dbReference type="ARBA" id="ARBA00010458"/>
    </source>
</evidence>
<evidence type="ECO:0000259" key="6">
    <source>
        <dbReference type="PROSITE" id="PS51770"/>
    </source>
</evidence>
<evidence type="ECO:0000256" key="4">
    <source>
        <dbReference type="ARBA" id="ARBA00022946"/>
    </source>
</evidence>
<accession>A0A9P3GX18</accession>
<organism evidence="7 8">
    <name type="scientific">Phanerochaete sordida</name>
    <dbReference type="NCBI Taxonomy" id="48140"/>
    <lineage>
        <taxon>Eukaryota</taxon>
        <taxon>Fungi</taxon>
        <taxon>Dikarya</taxon>
        <taxon>Basidiomycota</taxon>
        <taxon>Agaricomycotina</taxon>
        <taxon>Agaricomycetes</taxon>
        <taxon>Polyporales</taxon>
        <taxon>Phanerochaetaceae</taxon>
        <taxon>Phanerochaete</taxon>
    </lineage>
</organism>
<feature type="domain" description="HotDog ACOT-type" evidence="6">
    <location>
        <begin position="330"/>
        <end position="447"/>
    </location>
</feature>
<feature type="domain" description="HotDog ACOT-type" evidence="6">
    <location>
        <begin position="125"/>
        <end position="253"/>
    </location>
</feature>
<evidence type="ECO:0000313" key="7">
    <source>
        <dbReference type="EMBL" id="GJF00381.1"/>
    </source>
</evidence>
<feature type="region of interest" description="Disordered" evidence="5">
    <location>
        <begin position="79"/>
        <end position="122"/>
    </location>
</feature>
<dbReference type="Gene3D" id="3.10.129.10">
    <property type="entry name" value="Hotdog Thioesterase"/>
    <property type="match status" value="2"/>
</dbReference>
<reference evidence="7 8" key="1">
    <citation type="submission" date="2021-08" db="EMBL/GenBank/DDBJ databases">
        <title>Draft Genome Sequence of Phanerochaete sordida strain YK-624.</title>
        <authorList>
            <person name="Mori T."/>
            <person name="Dohra H."/>
            <person name="Suzuki T."/>
            <person name="Kawagishi H."/>
            <person name="Hirai H."/>
        </authorList>
    </citation>
    <scope>NUCLEOTIDE SEQUENCE [LARGE SCALE GENOMIC DNA]</scope>
    <source>
        <strain evidence="7 8">YK-624</strain>
    </source>
</reference>
<keyword evidence="4" id="KW-0809">Transit peptide</keyword>
<proteinExistence type="inferred from homology"/>
<dbReference type="EMBL" id="BPQB01000149">
    <property type="protein sequence ID" value="GJF00381.1"/>
    <property type="molecule type" value="Genomic_DNA"/>
</dbReference>
<dbReference type="GO" id="GO:0005739">
    <property type="term" value="C:mitochondrion"/>
    <property type="evidence" value="ECO:0007669"/>
    <property type="project" value="TreeGrafter"/>
</dbReference>